<dbReference type="Proteomes" id="UP001172911">
    <property type="component" value="Unassembled WGS sequence"/>
</dbReference>
<dbReference type="PROSITE" id="PS50901">
    <property type="entry name" value="FTSK"/>
    <property type="match status" value="1"/>
</dbReference>
<evidence type="ECO:0000256" key="2">
    <source>
        <dbReference type="ARBA" id="ARBA00022840"/>
    </source>
</evidence>
<reference evidence="6" key="2">
    <citation type="submission" date="2023-03" db="EMBL/GenBank/DDBJ databases">
        <authorList>
            <person name="Zhang Z."/>
        </authorList>
    </citation>
    <scope>NUCLEOTIDE SEQUENCE</scope>
    <source>
        <strain evidence="6">DSA</strain>
    </source>
</reference>
<keyword evidence="4" id="KW-0812">Transmembrane</keyword>
<keyword evidence="4" id="KW-1133">Transmembrane helix</keyword>
<evidence type="ECO:0000256" key="4">
    <source>
        <dbReference type="SAM" id="Phobius"/>
    </source>
</evidence>
<name>A0AAW7Z9N5_9FIRM</name>
<evidence type="ECO:0000256" key="1">
    <source>
        <dbReference type="ARBA" id="ARBA00022741"/>
    </source>
</evidence>
<keyword evidence="7" id="KW-1185">Reference proteome</keyword>
<dbReference type="Gene3D" id="3.40.50.300">
    <property type="entry name" value="P-loop containing nucleotide triphosphate hydrolases"/>
    <property type="match status" value="1"/>
</dbReference>
<dbReference type="EMBL" id="JARPTC010000001">
    <property type="protein sequence ID" value="MDO7785819.1"/>
    <property type="molecule type" value="Genomic_DNA"/>
</dbReference>
<sequence length="655" mass="72280">MSRIKRDNPGTEVGLGLKERLFSSIKNLFFNILALSAGAGFVGLGLIYSPVSGTFSGIVPLAKKLAIYGLGISGTLISFVFIIILQRRNSESSLVKSLILRFTNWLKTRTKRNGDLIPVINKAEPLSSGLPSLNILPLPPAGEAAILEGRTGIGYARQINTAFRRVGLIQNEDTINVISTESGPVAARITIELPDGLRLTRLQNMTRDLSAAFGVSSLQVTTGRKAGTAALIIPHRTRLKVYLRPVLEKEEFQEFFQKAELPLVVGVDDVGSPVLTDLVKVRHLLVAGATGAGKSWFLNEVLVTLITSKSPDDLKFVLVDPKKVELRPYHGMPHTIKVATEVKDAVDALKMLVQEMDRRYKIFEEIGAKNIQQYRMKVSGKDSLMPYIVGVIDELADLMVQAKKEVEPLIQRLAQLARAAGIHLIVATQRPSVDVITGVIKANLPSRIAFRMVSEVDYRTALGFDPKTDLGGSGDGLALLEGSPGLQRFQSPGVGGNEQEGDEAIERLVNFWSAKKGYDQEVIPDTKIMFHKEEHSEIFNVTENSNPDLVELPSLFDITDQNEIKTNPGQIDDLYKIKKVLAESWVEQGGAEAQIKRAPSTRILRTVIGIKQNKLMDLVQQLVEEGWLEPPESQRMSYKIIATEEMVNAFWDEED</sequence>
<keyword evidence="4" id="KW-0472">Membrane</keyword>
<dbReference type="GO" id="GO:0016020">
    <property type="term" value="C:membrane"/>
    <property type="evidence" value="ECO:0007669"/>
    <property type="project" value="UniProtKB-SubCell"/>
</dbReference>
<organism evidence="6 7">
    <name type="scientific">Desulforamulus aquiferis</name>
    <dbReference type="NCBI Taxonomy" id="1397668"/>
    <lineage>
        <taxon>Bacteria</taxon>
        <taxon>Bacillati</taxon>
        <taxon>Bacillota</taxon>
        <taxon>Clostridia</taxon>
        <taxon>Eubacteriales</taxon>
        <taxon>Peptococcaceae</taxon>
        <taxon>Desulforamulus</taxon>
    </lineage>
</organism>
<feature type="binding site" evidence="3">
    <location>
        <begin position="288"/>
        <end position="295"/>
    </location>
    <ligand>
        <name>ATP</name>
        <dbReference type="ChEBI" id="CHEBI:30616"/>
    </ligand>
</feature>
<dbReference type="SUPFAM" id="SSF52540">
    <property type="entry name" value="P-loop containing nucleoside triphosphate hydrolases"/>
    <property type="match status" value="1"/>
</dbReference>
<dbReference type="AlphaFoldDB" id="A0AAW7Z9N5"/>
<protein>
    <submittedName>
        <fullName evidence="6">FtsK/SpoIIIE domain-containing protein</fullName>
    </submittedName>
</protein>
<evidence type="ECO:0000313" key="6">
    <source>
        <dbReference type="EMBL" id="MDO7785819.1"/>
    </source>
</evidence>
<comment type="caution">
    <text evidence="6">The sequence shown here is derived from an EMBL/GenBank/DDBJ whole genome shotgun (WGS) entry which is preliminary data.</text>
</comment>
<evidence type="ECO:0000256" key="3">
    <source>
        <dbReference type="PROSITE-ProRule" id="PRU00289"/>
    </source>
</evidence>
<evidence type="ECO:0000313" key="7">
    <source>
        <dbReference type="Proteomes" id="UP001172911"/>
    </source>
</evidence>
<dbReference type="RefSeq" id="WP_304540450.1">
    <property type="nucleotide sequence ID" value="NZ_JARPTC010000001.1"/>
</dbReference>
<proteinExistence type="predicted"/>
<accession>A0AAW7Z9N5</accession>
<reference evidence="6" key="1">
    <citation type="journal article" date="2023" name="J. Hazard. Mater.">
        <title>Anaerobic biodegradation of pyrene and benzo[a]pyrene by a new sulfate-reducing Desulforamulus aquiferis strain DSA.</title>
        <authorList>
            <person name="Zhang Z."/>
            <person name="Sun J."/>
            <person name="Gong X."/>
            <person name="Wang C."/>
            <person name="Wang H."/>
        </authorList>
    </citation>
    <scope>NUCLEOTIDE SEQUENCE</scope>
    <source>
        <strain evidence="6">DSA</strain>
    </source>
</reference>
<dbReference type="InterPro" id="IPR027417">
    <property type="entry name" value="P-loop_NTPase"/>
</dbReference>
<dbReference type="Pfam" id="PF01580">
    <property type="entry name" value="FtsK_SpoIIIE"/>
    <property type="match status" value="1"/>
</dbReference>
<dbReference type="InterPro" id="IPR050206">
    <property type="entry name" value="FtsK/SpoIIIE/SftA"/>
</dbReference>
<feature type="domain" description="FtsK" evidence="5">
    <location>
        <begin position="271"/>
        <end position="459"/>
    </location>
</feature>
<dbReference type="GO" id="GO:0005524">
    <property type="term" value="F:ATP binding"/>
    <property type="evidence" value="ECO:0007669"/>
    <property type="project" value="UniProtKB-UniRule"/>
</dbReference>
<dbReference type="PANTHER" id="PTHR22683:SF41">
    <property type="entry name" value="DNA TRANSLOCASE FTSK"/>
    <property type="match status" value="1"/>
</dbReference>
<dbReference type="GO" id="GO:0003677">
    <property type="term" value="F:DNA binding"/>
    <property type="evidence" value="ECO:0007669"/>
    <property type="project" value="InterPro"/>
</dbReference>
<gene>
    <name evidence="6" type="ORF">P6N53_01045</name>
</gene>
<dbReference type="PANTHER" id="PTHR22683">
    <property type="entry name" value="SPORULATION PROTEIN RELATED"/>
    <property type="match status" value="1"/>
</dbReference>
<keyword evidence="2 3" id="KW-0067">ATP-binding</keyword>
<feature type="transmembrane region" description="Helical" evidence="4">
    <location>
        <begin position="65"/>
        <end position="85"/>
    </location>
</feature>
<dbReference type="InterPro" id="IPR002543">
    <property type="entry name" value="FtsK_dom"/>
</dbReference>
<evidence type="ECO:0000259" key="5">
    <source>
        <dbReference type="PROSITE" id="PS50901"/>
    </source>
</evidence>
<keyword evidence="1 3" id="KW-0547">Nucleotide-binding</keyword>
<feature type="transmembrane region" description="Helical" evidence="4">
    <location>
        <begin position="28"/>
        <end position="49"/>
    </location>
</feature>